<proteinExistence type="predicted"/>
<dbReference type="GO" id="GO:0004819">
    <property type="term" value="F:glutamine-tRNA ligase activity"/>
    <property type="evidence" value="ECO:0007669"/>
    <property type="project" value="UniProtKB-EC"/>
</dbReference>
<sequence length="75" mass="8323">MKADDPRMPTSFPVCVVVVTLRLLFVKVLQTHIGVTKQTTPQMASLESCIREDPTKMPRAMAVIDPVKLVIETTV</sequence>
<keyword evidence="1" id="KW-0614">Plasmid</keyword>
<gene>
    <name evidence="1" type="primary">glnS_2</name>
    <name evidence="1" type="ORF">NNIBIDOC_00162</name>
</gene>
<keyword evidence="1" id="KW-0436">Ligase</keyword>
<accession>A0A482ETP7</accession>
<reference evidence="1" key="1">
    <citation type="submission" date="2019-01" db="EMBL/GenBank/DDBJ databases">
        <title>Salmonella strain 1423 plasmid sequences.</title>
        <authorList>
            <person name="Chen K."/>
            <person name="Chen S."/>
        </authorList>
    </citation>
    <scope>NUCLEOTIDE SEQUENCE</scope>
    <source>
        <strain evidence="1">Sa1423</strain>
        <plasmid evidence="1">pSa1423-160k</plasmid>
    </source>
</reference>
<dbReference type="EC" id="6.1.1.18" evidence="1"/>
<protein>
    <submittedName>
        <fullName evidence="1">Glutamine--tRNA ligase</fullName>
        <ecNumber evidence="1">6.1.1.18</ecNumber>
    </submittedName>
</protein>
<dbReference type="AlphaFoldDB" id="A0A482ETP7"/>
<name>A0A482ETP7_SALSP</name>
<organism evidence="1">
    <name type="scientific">Salmonella sp</name>
    <dbReference type="NCBI Taxonomy" id="599"/>
    <lineage>
        <taxon>Bacteria</taxon>
        <taxon>Pseudomonadati</taxon>
        <taxon>Pseudomonadota</taxon>
        <taxon>Gammaproteobacteria</taxon>
        <taxon>Enterobacterales</taxon>
        <taxon>Enterobacteriaceae</taxon>
        <taxon>Salmonella</taxon>
    </lineage>
</organism>
<geneLocation type="plasmid" evidence="1">
    <name>pSa1423-160k</name>
</geneLocation>
<dbReference type="EMBL" id="MK356558">
    <property type="protein sequence ID" value="QBM91491.1"/>
    <property type="molecule type" value="Genomic_DNA"/>
</dbReference>
<evidence type="ECO:0000313" key="1">
    <source>
        <dbReference type="EMBL" id="QBM91491.1"/>
    </source>
</evidence>